<dbReference type="GO" id="GO:0043015">
    <property type="term" value="F:gamma-tubulin binding"/>
    <property type="evidence" value="ECO:0007669"/>
    <property type="project" value="InterPro"/>
</dbReference>
<evidence type="ECO:0000259" key="8">
    <source>
        <dbReference type="Pfam" id="PF17681"/>
    </source>
</evidence>
<dbReference type="Pfam" id="PF17681">
    <property type="entry name" value="GCP_N_terminal"/>
    <property type="match status" value="1"/>
</dbReference>
<gene>
    <name evidence="9" type="ORF">CEP52_007785</name>
</gene>
<sequence length="541" mass="61719">MGLRLMSLIAEESEKKKGGQLVSLIHSFSSSHGDPVVAAFAERLLGSFTRPFYDILRHWIYDGELSDPFQEFFVREQTANKDPAKAKGSGNVWEDKYEIATDMIPSIITQDFAQKVFLIGKSLNFIRHSCGDAMWVEDYSKAASKELRYGDTATLEAWIDEAYKTTMKRLIDLMANKFHLFEHLQALKNYILLGQGDFIALLMESLAANLDRPAGAQYRHTLTAQLEHAIRGSNAQYDSPEVLRRLDARMLQLSHGDIGWDCFTLEYKIDAPVDVVVTEWGNRQYLKVFNFLWRIKRVEFALLSTWRKCMTGSRGVLQNSDPAVAQAWKSTRGVLAEMIHFVGQLQYYILFEVIESSWGELQKRIQKEDCTLDDLIKAHTRYLNDITHKGLLGAKRRTHSADEDDRTTYMMQLGEILRFMLSYRDSVDGLYSWSVSDFTRRQEADVRSTTRFNDEHDDTPTAGSGAVTSEFPVLQERLRHLGVSFRTRLQILLGDLAYQPDVDMRFLGVAMNFNDVYQPTRRKSKVAGSSTATRSASASRG</sequence>
<dbReference type="AlphaFoldDB" id="A0A428TKZ7"/>
<dbReference type="GO" id="GO:0051011">
    <property type="term" value="F:microtubule minus-end binding"/>
    <property type="evidence" value="ECO:0007669"/>
    <property type="project" value="TreeGrafter"/>
</dbReference>
<dbReference type="GO" id="GO:0000278">
    <property type="term" value="P:mitotic cell cycle"/>
    <property type="evidence" value="ECO:0007669"/>
    <property type="project" value="TreeGrafter"/>
</dbReference>
<feature type="compositionally biased region" description="Low complexity" evidence="6">
    <location>
        <begin position="527"/>
        <end position="541"/>
    </location>
</feature>
<comment type="subcellular location">
    <subcellularLocation>
        <location evidence="1">Cytoplasm</location>
        <location evidence="1">Cytoskeleton</location>
    </subcellularLocation>
</comment>
<comment type="caution">
    <text evidence="9">The sequence shown here is derived from an EMBL/GenBank/DDBJ whole genome shotgun (WGS) entry which is preliminary data.</text>
</comment>
<keyword evidence="4" id="KW-0493">Microtubule</keyword>
<dbReference type="PANTHER" id="PTHR19302">
    <property type="entry name" value="GAMMA TUBULIN COMPLEX PROTEIN"/>
    <property type="match status" value="1"/>
</dbReference>
<evidence type="ECO:0000256" key="4">
    <source>
        <dbReference type="ARBA" id="ARBA00022701"/>
    </source>
</evidence>
<dbReference type="PANTHER" id="PTHR19302:SF14">
    <property type="entry name" value="GAMMA-TUBULIN COMPLEX COMPONENT 3"/>
    <property type="match status" value="1"/>
</dbReference>
<dbReference type="EMBL" id="NKCK01000073">
    <property type="protein sequence ID" value="RSM02685.1"/>
    <property type="molecule type" value="Genomic_DNA"/>
</dbReference>
<dbReference type="Pfam" id="PF04130">
    <property type="entry name" value="GCP_C_terminal"/>
    <property type="match status" value="1"/>
</dbReference>
<dbReference type="Gene3D" id="1.20.120.1900">
    <property type="entry name" value="Gamma-tubulin complex, C-terminal domain"/>
    <property type="match status" value="1"/>
</dbReference>
<comment type="similarity">
    <text evidence="2">Belongs to the TUBGCP family.</text>
</comment>
<dbReference type="GO" id="GO:0005874">
    <property type="term" value="C:microtubule"/>
    <property type="evidence" value="ECO:0007669"/>
    <property type="project" value="UniProtKB-KW"/>
</dbReference>
<feature type="region of interest" description="Disordered" evidence="6">
    <location>
        <begin position="521"/>
        <end position="541"/>
    </location>
</feature>
<dbReference type="InterPro" id="IPR042241">
    <property type="entry name" value="GCP_C_sf"/>
</dbReference>
<evidence type="ECO:0000256" key="2">
    <source>
        <dbReference type="ARBA" id="ARBA00010337"/>
    </source>
</evidence>
<dbReference type="InterPro" id="IPR041470">
    <property type="entry name" value="GCP_N"/>
</dbReference>
<evidence type="ECO:0000256" key="1">
    <source>
        <dbReference type="ARBA" id="ARBA00004245"/>
    </source>
</evidence>
<evidence type="ECO:0000259" key="7">
    <source>
        <dbReference type="Pfam" id="PF04130"/>
    </source>
</evidence>
<organism evidence="9 10">
    <name type="scientific">Fusarium oligoseptatum</name>
    <dbReference type="NCBI Taxonomy" id="2604345"/>
    <lineage>
        <taxon>Eukaryota</taxon>
        <taxon>Fungi</taxon>
        <taxon>Dikarya</taxon>
        <taxon>Ascomycota</taxon>
        <taxon>Pezizomycotina</taxon>
        <taxon>Sordariomycetes</taxon>
        <taxon>Hypocreomycetidae</taxon>
        <taxon>Hypocreales</taxon>
        <taxon>Nectriaceae</taxon>
        <taxon>Fusarium</taxon>
        <taxon>Fusarium solani species complex</taxon>
    </lineage>
</organism>
<keyword evidence="3" id="KW-0963">Cytoplasm</keyword>
<dbReference type="GO" id="GO:0000930">
    <property type="term" value="C:gamma-tubulin complex"/>
    <property type="evidence" value="ECO:0007669"/>
    <property type="project" value="TreeGrafter"/>
</dbReference>
<dbReference type="GO" id="GO:0044732">
    <property type="term" value="C:mitotic spindle pole body"/>
    <property type="evidence" value="ECO:0007669"/>
    <property type="project" value="TreeGrafter"/>
</dbReference>
<dbReference type="InterPro" id="IPR040457">
    <property type="entry name" value="GCP_C"/>
</dbReference>
<protein>
    <submittedName>
        <fullName evidence="9">Uncharacterized protein</fullName>
    </submittedName>
</protein>
<accession>A0A428TKZ7</accession>
<dbReference type="GO" id="GO:0051321">
    <property type="term" value="P:meiotic cell cycle"/>
    <property type="evidence" value="ECO:0007669"/>
    <property type="project" value="TreeGrafter"/>
</dbReference>
<evidence type="ECO:0000256" key="5">
    <source>
        <dbReference type="ARBA" id="ARBA00023212"/>
    </source>
</evidence>
<feature type="domain" description="Gamma tubulin complex component C-terminal" evidence="7">
    <location>
        <begin position="180"/>
        <end position="517"/>
    </location>
</feature>
<dbReference type="GO" id="GO:0000922">
    <property type="term" value="C:spindle pole"/>
    <property type="evidence" value="ECO:0007669"/>
    <property type="project" value="InterPro"/>
</dbReference>
<dbReference type="STRING" id="1325735.A0A428TKZ7"/>
<keyword evidence="10" id="KW-1185">Reference proteome</keyword>
<dbReference type="GO" id="GO:0031122">
    <property type="term" value="P:cytoplasmic microtubule organization"/>
    <property type="evidence" value="ECO:0007669"/>
    <property type="project" value="TreeGrafter"/>
</dbReference>
<dbReference type="GO" id="GO:0051225">
    <property type="term" value="P:spindle assembly"/>
    <property type="evidence" value="ECO:0007669"/>
    <property type="project" value="TreeGrafter"/>
</dbReference>
<feature type="domain" description="Gamma tubulin complex component protein N-terminal" evidence="8">
    <location>
        <begin position="2"/>
        <end position="177"/>
    </location>
</feature>
<evidence type="ECO:0000313" key="9">
    <source>
        <dbReference type="EMBL" id="RSM02685.1"/>
    </source>
</evidence>
<dbReference type="Proteomes" id="UP000287144">
    <property type="component" value="Unassembled WGS sequence"/>
</dbReference>
<proteinExistence type="inferred from homology"/>
<evidence type="ECO:0000256" key="6">
    <source>
        <dbReference type="SAM" id="MobiDB-lite"/>
    </source>
</evidence>
<dbReference type="GO" id="GO:0007020">
    <property type="term" value="P:microtubule nucleation"/>
    <property type="evidence" value="ECO:0007669"/>
    <property type="project" value="InterPro"/>
</dbReference>
<dbReference type="InterPro" id="IPR007259">
    <property type="entry name" value="GCP"/>
</dbReference>
<evidence type="ECO:0000256" key="3">
    <source>
        <dbReference type="ARBA" id="ARBA00022490"/>
    </source>
</evidence>
<name>A0A428TKZ7_9HYPO</name>
<reference evidence="9 10" key="1">
    <citation type="submission" date="2017-06" db="EMBL/GenBank/DDBJ databases">
        <title>Comparative genomic analysis of Ambrosia Fusariam Clade fungi.</title>
        <authorList>
            <person name="Stajich J.E."/>
            <person name="Carrillo J."/>
            <person name="Kijimoto T."/>
            <person name="Eskalen A."/>
            <person name="O'Donnell K."/>
            <person name="Kasson M."/>
        </authorList>
    </citation>
    <scope>NUCLEOTIDE SEQUENCE [LARGE SCALE GENOMIC DNA]</scope>
    <source>
        <strain evidence="9 10">NRRL62579</strain>
    </source>
</reference>
<keyword evidence="5" id="KW-0206">Cytoskeleton</keyword>
<evidence type="ECO:0000313" key="10">
    <source>
        <dbReference type="Proteomes" id="UP000287144"/>
    </source>
</evidence>